<proteinExistence type="predicted"/>
<gene>
    <name evidence="1" type="ORF">E6C55_01090</name>
</gene>
<keyword evidence="2" id="KW-1185">Reference proteome</keyword>
<dbReference type="EMBL" id="SSOB01000001">
    <property type="protein sequence ID" value="THF84606.1"/>
    <property type="molecule type" value="Genomic_DNA"/>
</dbReference>
<dbReference type="Proteomes" id="UP000310636">
    <property type="component" value="Unassembled WGS sequence"/>
</dbReference>
<accession>A0A4V3WGK0</accession>
<reference evidence="1 2" key="1">
    <citation type="submission" date="2019-04" db="EMBL/GenBank/DDBJ databases">
        <title>Cohnella sp. nov. isolated from preserved vegetables.</title>
        <authorList>
            <person name="Lin S.-Y."/>
            <person name="Hung M.-H."/>
            <person name="Young C.-C."/>
        </authorList>
    </citation>
    <scope>NUCLEOTIDE SEQUENCE [LARGE SCALE GENOMIC DNA]</scope>
    <source>
        <strain evidence="1 2">CC-MHH1044</strain>
    </source>
</reference>
<dbReference type="OrthoDB" id="9153320at2"/>
<name>A0A4V3WGK0_9BACL</name>
<organism evidence="1 2">
    <name type="scientific">Cohnella fermenti</name>
    <dbReference type="NCBI Taxonomy" id="2565925"/>
    <lineage>
        <taxon>Bacteria</taxon>
        <taxon>Bacillati</taxon>
        <taxon>Bacillota</taxon>
        <taxon>Bacilli</taxon>
        <taxon>Bacillales</taxon>
        <taxon>Paenibacillaceae</taxon>
        <taxon>Cohnella</taxon>
    </lineage>
</organism>
<protein>
    <submittedName>
        <fullName evidence="1">Uncharacterized protein</fullName>
    </submittedName>
</protein>
<comment type="caution">
    <text evidence="1">The sequence shown here is derived from an EMBL/GenBank/DDBJ whole genome shotgun (WGS) entry which is preliminary data.</text>
</comment>
<dbReference type="AlphaFoldDB" id="A0A4V3WGK0"/>
<evidence type="ECO:0000313" key="2">
    <source>
        <dbReference type="Proteomes" id="UP000310636"/>
    </source>
</evidence>
<evidence type="ECO:0000313" key="1">
    <source>
        <dbReference type="EMBL" id="THF84606.1"/>
    </source>
</evidence>
<dbReference type="RefSeq" id="WP_136367921.1">
    <property type="nucleotide sequence ID" value="NZ_SSOB01000001.1"/>
</dbReference>
<sequence length="259" mass="30009">MVKPFELSEQISTIHGQYLSPDTLLHSLLNSTDSEKKSIVRLWITEGIPYVFRNNPMIYEQVRTWLSAQLGINEKEITIIGSARTGYSLSSFPNYGAEYNSGSDLDFSIISMDLFEKLTGDFNCWISDYSNDKVNPKNDEEEKYWKLNKNGVPNQIKRGFIDHNKIPYKNTYPTAQNLGQTMYLLNERIRLTKNAPFTKKASIRIYKNWDSFIRQLMINIEFMLQSVNRDTIHSEKYLSEVGVSNSTFAEQKHLESMSL</sequence>